<comment type="catalytic activity">
    <reaction evidence="7 8">
        <text>(R)-pantoate + beta-alanine + ATP = (R)-pantothenate + AMP + diphosphate + H(+)</text>
        <dbReference type="Rhea" id="RHEA:10912"/>
        <dbReference type="ChEBI" id="CHEBI:15378"/>
        <dbReference type="ChEBI" id="CHEBI:15980"/>
        <dbReference type="ChEBI" id="CHEBI:29032"/>
        <dbReference type="ChEBI" id="CHEBI:30616"/>
        <dbReference type="ChEBI" id="CHEBI:33019"/>
        <dbReference type="ChEBI" id="CHEBI:57966"/>
        <dbReference type="ChEBI" id="CHEBI:456215"/>
        <dbReference type="EC" id="6.3.2.1"/>
    </reaction>
</comment>
<protein>
    <recommendedName>
        <fullName evidence="8">Pantothenate synthetase</fullName>
        <shortName evidence="8">PS</shortName>
        <ecNumber evidence="8">6.3.2.1</ecNumber>
    </recommendedName>
    <alternativeName>
        <fullName evidence="8">Pantoate--beta-alanine ligase</fullName>
    </alternativeName>
    <alternativeName>
        <fullName evidence="8">Pantoate-activating enzyme</fullName>
    </alternativeName>
</protein>
<feature type="binding site" evidence="8">
    <location>
        <position position="61"/>
    </location>
    <ligand>
        <name>(R)-pantoate</name>
        <dbReference type="ChEBI" id="CHEBI:15980"/>
    </ligand>
</feature>
<dbReference type="GO" id="GO:0005829">
    <property type="term" value="C:cytosol"/>
    <property type="evidence" value="ECO:0007669"/>
    <property type="project" value="TreeGrafter"/>
</dbReference>
<feature type="binding site" evidence="8">
    <location>
        <position position="153"/>
    </location>
    <ligand>
        <name>(R)-pantoate</name>
        <dbReference type="ChEBI" id="CHEBI:15980"/>
    </ligand>
</feature>
<gene>
    <name evidence="8" type="primary">panC</name>
    <name evidence="9" type="ordered locus">TherJR_0215</name>
</gene>
<dbReference type="HAMAP" id="MF_00158">
    <property type="entry name" value="PanC"/>
    <property type="match status" value="1"/>
</dbReference>
<comment type="subcellular location">
    <subcellularLocation>
        <location evidence="8">Cytoplasm</location>
    </subcellularLocation>
</comment>
<keyword evidence="6 8" id="KW-0067">ATP-binding</keyword>
<dbReference type="PANTHER" id="PTHR21299:SF1">
    <property type="entry name" value="PANTOATE--BETA-ALANINE LIGASE"/>
    <property type="match status" value="1"/>
</dbReference>
<dbReference type="FunFam" id="3.40.50.620:FF:000013">
    <property type="entry name" value="Pantothenate synthetase"/>
    <property type="match status" value="1"/>
</dbReference>
<evidence type="ECO:0000313" key="10">
    <source>
        <dbReference type="Proteomes" id="UP000002377"/>
    </source>
</evidence>
<dbReference type="InterPro" id="IPR014729">
    <property type="entry name" value="Rossmann-like_a/b/a_fold"/>
</dbReference>
<reference evidence="9 10" key="1">
    <citation type="submission" date="2010-05" db="EMBL/GenBank/DDBJ databases">
        <title>Complete sequence of Thermincola sp. JR.</title>
        <authorList>
            <consortium name="US DOE Joint Genome Institute"/>
            <person name="Lucas S."/>
            <person name="Copeland A."/>
            <person name="Lapidus A."/>
            <person name="Cheng J.-F."/>
            <person name="Bruce D."/>
            <person name="Goodwin L."/>
            <person name="Pitluck S."/>
            <person name="Chertkov O."/>
            <person name="Detter J.C."/>
            <person name="Han C."/>
            <person name="Tapia R."/>
            <person name="Land M."/>
            <person name="Hauser L."/>
            <person name="Kyrpides N."/>
            <person name="Mikhailova N."/>
            <person name="Hazen T.C."/>
            <person name="Woyke T."/>
        </authorList>
    </citation>
    <scope>NUCLEOTIDE SEQUENCE [LARGE SCALE GENOMIC DNA]</scope>
    <source>
        <strain evidence="9 10">JR</strain>
    </source>
</reference>
<evidence type="ECO:0000313" key="9">
    <source>
        <dbReference type="EMBL" id="ADG81103.1"/>
    </source>
</evidence>
<dbReference type="GO" id="GO:0005524">
    <property type="term" value="F:ATP binding"/>
    <property type="evidence" value="ECO:0007669"/>
    <property type="project" value="UniProtKB-KW"/>
</dbReference>
<evidence type="ECO:0000256" key="7">
    <source>
        <dbReference type="ARBA" id="ARBA00048258"/>
    </source>
</evidence>
<feature type="binding site" evidence="8">
    <location>
        <position position="61"/>
    </location>
    <ligand>
        <name>beta-alanine</name>
        <dbReference type="ChEBI" id="CHEBI:57966"/>
    </ligand>
</feature>
<dbReference type="AlphaFoldDB" id="D5X9N2"/>
<feature type="binding site" evidence="8">
    <location>
        <begin position="147"/>
        <end position="150"/>
    </location>
    <ligand>
        <name>ATP</name>
        <dbReference type="ChEBI" id="CHEBI:30616"/>
    </ligand>
</feature>
<comment type="similarity">
    <text evidence="2 8">Belongs to the pantothenate synthetase family.</text>
</comment>
<dbReference type="eggNOG" id="COG0414">
    <property type="taxonomic scope" value="Bacteria"/>
</dbReference>
<feature type="binding site" evidence="8">
    <location>
        <begin position="30"/>
        <end position="37"/>
    </location>
    <ligand>
        <name>ATP</name>
        <dbReference type="ChEBI" id="CHEBI:30616"/>
    </ligand>
</feature>
<accession>D5X9N2</accession>
<dbReference type="Gene3D" id="3.30.1300.10">
    <property type="entry name" value="Pantoate-beta-alanine ligase, C-terminal domain"/>
    <property type="match status" value="1"/>
</dbReference>
<feature type="active site" description="Proton donor" evidence="8">
    <location>
        <position position="37"/>
    </location>
</feature>
<dbReference type="EMBL" id="CP002028">
    <property type="protein sequence ID" value="ADG81103.1"/>
    <property type="molecule type" value="Genomic_DNA"/>
</dbReference>
<dbReference type="RefSeq" id="WP_013119131.1">
    <property type="nucleotide sequence ID" value="NC_014152.1"/>
</dbReference>
<evidence type="ECO:0000256" key="1">
    <source>
        <dbReference type="ARBA" id="ARBA00004990"/>
    </source>
</evidence>
<evidence type="ECO:0000256" key="5">
    <source>
        <dbReference type="ARBA" id="ARBA00022741"/>
    </source>
</evidence>
<dbReference type="NCBIfam" id="TIGR00125">
    <property type="entry name" value="cyt_tran_rel"/>
    <property type="match status" value="1"/>
</dbReference>
<name>D5X9N2_THEPJ</name>
<dbReference type="NCBIfam" id="TIGR00018">
    <property type="entry name" value="panC"/>
    <property type="match status" value="1"/>
</dbReference>
<comment type="miscellaneous">
    <text evidence="8">The reaction proceeds by a bi uni uni bi ping pong mechanism.</text>
</comment>
<dbReference type="HOGENOM" id="CLU_047148_0_0_9"/>
<evidence type="ECO:0000256" key="2">
    <source>
        <dbReference type="ARBA" id="ARBA00009256"/>
    </source>
</evidence>
<keyword evidence="3 8" id="KW-0436">Ligase</keyword>
<evidence type="ECO:0000256" key="4">
    <source>
        <dbReference type="ARBA" id="ARBA00022655"/>
    </source>
</evidence>
<keyword evidence="8" id="KW-0963">Cytoplasm</keyword>
<dbReference type="Pfam" id="PF02569">
    <property type="entry name" value="Pantoate_ligase"/>
    <property type="match status" value="1"/>
</dbReference>
<comment type="subunit">
    <text evidence="8">Homodimer.</text>
</comment>
<feature type="binding site" evidence="8">
    <location>
        <begin position="184"/>
        <end position="187"/>
    </location>
    <ligand>
        <name>ATP</name>
        <dbReference type="ChEBI" id="CHEBI:30616"/>
    </ligand>
</feature>
<comment type="pathway">
    <text evidence="1 8">Cofactor biosynthesis; (R)-pantothenate biosynthesis; (R)-pantothenate from (R)-pantoate and beta-alanine: step 1/1.</text>
</comment>
<dbReference type="SUPFAM" id="SSF52374">
    <property type="entry name" value="Nucleotidylyl transferase"/>
    <property type="match status" value="1"/>
</dbReference>
<dbReference type="InterPro" id="IPR003721">
    <property type="entry name" value="Pantoate_ligase"/>
</dbReference>
<sequence>MRLLKTIEEAKAYIKEVKTAGRSVGFVPTMGYLHEGHLQLMKVARRECDTVIISIFVNPIQFGVHEDYDKYPRDLTRDCELAASVGVDAVFAPTAAEMYPSGYATFLEVEGLTEKLCGLSRPGHFRGVTTVVTKLFNIIQPDIAYFGQKDAQQVLVIKKMVADLNMNLTVKTVETVREADGLAMSSRNTYLNKEERQAALVLYKSLQKARDMIQAGERQKSRVIAAMEALIKAEPLARIDYVDILSIPDLRDIEELKGEILIALAVYIGNTRLIDNFMLEV</sequence>
<evidence type="ECO:0000256" key="6">
    <source>
        <dbReference type="ARBA" id="ARBA00022840"/>
    </source>
</evidence>
<dbReference type="CDD" id="cd00560">
    <property type="entry name" value="PanC"/>
    <property type="match status" value="1"/>
</dbReference>
<feature type="binding site" evidence="8">
    <location>
        <position position="176"/>
    </location>
    <ligand>
        <name>ATP</name>
        <dbReference type="ChEBI" id="CHEBI:30616"/>
    </ligand>
</feature>
<dbReference type="FunFam" id="3.30.1300.10:FF:000001">
    <property type="entry name" value="Pantothenate synthetase"/>
    <property type="match status" value="1"/>
</dbReference>
<keyword evidence="4 8" id="KW-0566">Pantothenate biosynthesis</keyword>
<evidence type="ECO:0000256" key="8">
    <source>
        <dbReference type="HAMAP-Rule" id="MF_00158"/>
    </source>
</evidence>
<dbReference type="UniPathway" id="UPA00028">
    <property type="reaction ID" value="UER00005"/>
</dbReference>
<dbReference type="KEGG" id="tjr:TherJR_0215"/>
<keyword evidence="5 8" id="KW-0547">Nucleotide-binding</keyword>
<keyword evidence="10" id="KW-1185">Reference proteome</keyword>
<proteinExistence type="inferred from homology"/>
<dbReference type="InterPro" id="IPR004821">
    <property type="entry name" value="Cyt_trans-like"/>
</dbReference>
<organism evidence="9 10">
    <name type="scientific">Thermincola potens (strain JR)</name>
    <dbReference type="NCBI Taxonomy" id="635013"/>
    <lineage>
        <taxon>Bacteria</taxon>
        <taxon>Bacillati</taxon>
        <taxon>Bacillota</taxon>
        <taxon>Clostridia</taxon>
        <taxon>Eubacteriales</taxon>
        <taxon>Thermincolaceae</taxon>
        <taxon>Thermincola</taxon>
    </lineage>
</organism>
<dbReference type="Proteomes" id="UP000002377">
    <property type="component" value="Chromosome"/>
</dbReference>
<dbReference type="EC" id="6.3.2.1" evidence="8"/>
<dbReference type="InterPro" id="IPR042176">
    <property type="entry name" value="Pantoate_ligase_C"/>
</dbReference>
<evidence type="ECO:0000256" key="3">
    <source>
        <dbReference type="ARBA" id="ARBA00022598"/>
    </source>
</evidence>
<dbReference type="STRING" id="635013.TherJR_0215"/>
<comment type="function">
    <text evidence="8">Catalyzes the condensation of pantoate with beta-alanine in an ATP-dependent reaction via a pantoyl-adenylate intermediate.</text>
</comment>
<dbReference type="GO" id="GO:0004592">
    <property type="term" value="F:pantoate-beta-alanine ligase activity"/>
    <property type="evidence" value="ECO:0007669"/>
    <property type="project" value="UniProtKB-UniRule"/>
</dbReference>
<dbReference type="GO" id="GO:0015940">
    <property type="term" value="P:pantothenate biosynthetic process"/>
    <property type="evidence" value="ECO:0007669"/>
    <property type="project" value="UniProtKB-UniRule"/>
</dbReference>
<dbReference type="Gene3D" id="3.40.50.620">
    <property type="entry name" value="HUPs"/>
    <property type="match status" value="1"/>
</dbReference>
<dbReference type="OrthoDB" id="9773087at2"/>
<dbReference type="PANTHER" id="PTHR21299">
    <property type="entry name" value="CYTIDYLATE KINASE/PANTOATE-BETA-ALANINE LIGASE"/>
    <property type="match status" value="1"/>
</dbReference>